<feature type="region of interest" description="Disordered" evidence="1">
    <location>
        <begin position="49"/>
        <end position="71"/>
    </location>
</feature>
<dbReference type="AlphaFoldDB" id="A0A1Y3PH16"/>
<dbReference type="Proteomes" id="UP000196475">
    <property type="component" value="Unassembled WGS sequence"/>
</dbReference>
<dbReference type="EMBL" id="LZRT01000087">
    <property type="protein sequence ID" value="OUM86675.1"/>
    <property type="molecule type" value="Genomic_DNA"/>
</dbReference>
<evidence type="ECO:0000313" key="3">
    <source>
        <dbReference type="Proteomes" id="UP000196475"/>
    </source>
</evidence>
<evidence type="ECO:0000313" key="2">
    <source>
        <dbReference type="EMBL" id="OUM86675.1"/>
    </source>
</evidence>
<proteinExistence type="predicted"/>
<name>A0A1Y3PH16_9BACI</name>
<reference evidence="3" key="1">
    <citation type="submission" date="2016-06" db="EMBL/GenBank/DDBJ databases">
        <authorList>
            <person name="Nascimento L."/>
            <person name="Pereira R.V."/>
            <person name="Martins L.F."/>
            <person name="Quaggio R.B."/>
            <person name="Silva A.M."/>
            <person name="Setubal J.C."/>
        </authorList>
    </citation>
    <scope>NUCLEOTIDE SEQUENCE [LARGE SCALE GENOMIC DNA]</scope>
</reference>
<comment type="caution">
    <text evidence="2">The sequence shown here is derived from an EMBL/GenBank/DDBJ whole genome shotgun (WGS) entry which is preliminary data.</text>
</comment>
<accession>A0A1Y3PH16</accession>
<protein>
    <submittedName>
        <fullName evidence="2">Uncharacterized protein</fullName>
    </submittedName>
</protein>
<evidence type="ECO:0000256" key="1">
    <source>
        <dbReference type="SAM" id="MobiDB-lite"/>
    </source>
</evidence>
<organism evidence="2 3">
    <name type="scientific">Bacillus thermozeamaize</name>
    <dbReference type="NCBI Taxonomy" id="230954"/>
    <lineage>
        <taxon>Bacteria</taxon>
        <taxon>Bacillati</taxon>
        <taxon>Bacillota</taxon>
        <taxon>Bacilli</taxon>
        <taxon>Bacillales</taxon>
        <taxon>Bacillaceae</taxon>
        <taxon>Bacillus</taxon>
    </lineage>
</organism>
<gene>
    <name evidence="2" type="ORF">BAA01_11770</name>
</gene>
<sequence>MTRTQLLDICLFFLGIEERALLERRQPLARWARRMYERYRARLERVKAGEPDVAARSYRPARGMEPPGVAP</sequence>